<name>A0A7L9IZL4_9MICO</name>
<dbReference type="GO" id="GO:0003697">
    <property type="term" value="F:single-stranded DNA binding"/>
    <property type="evidence" value="ECO:0007669"/>
    <property type="project" value="InterPro"/>
</dbReference>
<keyword evidence="1 2" id="KW-0238">DNA-binding</keyword>
<evidence type="ECO:0000313" key="4">
    <source>
        <dbReference type="EMBL" id="QOK21850.1"/>
    </source>
</evidence>
<dbReference type="Proteomes" id="UP000593998">
    <property type="component" value="Chromosome"/>
</dbReference>
<dbReference type="Pfam" id="PF00436">
    <property type="entry name" value="SSB"/>
    <property type="match status" value="1"/>
</dbReference>
<evidence type="ECO:0000256" key="2">
    <source>
        <dbReference type="PROSITE-ProRule" id="PRU00252"/>
    </source>
</evidence>
<gene>
    <name evidence="4" type="ORF">IGS73_12015</name>
</gene>
<dbReference type="Gene3D" id="2.40.50.140">
    <property type="entry name" value="Nucleic acid-binding proteins"/>
    <property type="match status" value="1"/>
</dbReference>
<dbReference type="EMBL" id="CP062789">
    <property type="protein sequence ID" value="QOK21850.1"/>
    <property type="molecule type" value="Genomic_DNA"/>
</dbReference>
<reference evidence="4 5" key="1">
    <citation type="submission" date="2020-10" db="EMBL/GenBank/DDBJ databases">
        <title>Janibacter indicus TT2 genome sequence.</title>
        <authorList>
            <person name="Lee K."/>
            <person name="Ganzorig M."/>
        </authorList>
    </citation>
    <scope>NUCLEOTIDE SEQUENCE [LARGE SCALE GENOMIC DNA]</scope>
    <source>
        <strain evidence="4 5">TT2</strain>
    </source>
</reference>
<dbReference type="CDD" id="cd04496">
    <property type="entry name" value="SSB_OBF"/>
    <property type="match status" value="1"/>
</dbReference>
<evidence type="ECO:0000256" key="1">
    <source>
        <dbReference type="ARBA" id="ARBA00023125"/>
    </source>
</evidence>
<dbReference type="SUPFAM" id="SSF50249">
    <property type="entry name" value="Nucleic acid-binding proteins"/>
    <property type="match status" value="1"/>
</dbReference>
<proteinExistence type="predicted"/>
<dbReference type="PROSITE" id="PS50935">
    <property type="entry name" value="SSB"/>
    <property type="match status" value="1"/>
</dbReference>
<evidence type="ECO:0000256" key="3">
    <source>
        <dbReference type="SAM" id="MobiDB-lite"/>
    </source>
</evidence>
<organism evidence="4 5">
    <name type="scientific">Janibacter indicus</name>
    <dbReference type="NCBI Taxonomy" id="857417"/>
    <lineage>
        <taxon>Bacteria</taxon>
        <taxon>Bacillati</taxon>
        <taxon>Actinomycetota</taxon>
        <taxon>Actinomycetes</taxon>
        <taxon>Micrococcales</taxon>
        <taxon>Intrasporangiaceae</taxon>
        <taxon>Janibacter</taxon>
    </lineage>
</organism>
<dbReference type="InterPro" id="IPR000424">
    <property type="entry name" value="Primosome_PriB/ssb"/>
</dbReference>
<protein>
    <submittedName>
        <fullName evidence="4">Single-stranded DNA-binding protein</fullName>
    </submittedName>
</protein>
<accession>A0A7L9IZL4</accession>
<dbReference type="RefSeq" id="WP_192910557.1">
    <property type="nucleotide sequence ID" value="NZ_CP062789.1"/>
</dbReference>
<dbReference type="InterPro" id="IPR012340">
    <property type="entry name" value="NA-bd_OB-fold"/>
</dbReference>
<sequence length="175" mass="18871">MNEVEITVAGRVVADPEHRLTAQGRQFTTFRVATTVRRRNREGVFVDVSTSFYNVAAFRSLGMNTHLSLHKGDPVVVHGRLTINSWQRADESWGSSADIEAVSVGHDMTFGTSDYAKASRSVADSPAQEAGVEGLVALADRVASSDEPSWASPASPNESSEHEDEGEESSVPQPV</sequence>
<dbReference type="AlphaFoldDB" id="A0A7L9IZL4"/>
<evidence type="ECO:0000313" key="5">
    <source>
        <dbReference type="Proteomes" id="UP000593998"/>
    </source>
</evidence>
<feature type="region of interest" description="Disordered" evidence="3">
    <location>
        <begin position="143"/>
        <end position="175"/>
    </location>
</feature>